<evidence type="ECO:0000259" key="2">
    <source>
        <dbReference type="PROSITE" id="PS50011"/>
    </source>
</evidence>
<feature type="compositionally biased region" description="Polar residues" evidence="1">
    <location>
        <begin position="709"/>
        <end position="731"/>
    </location>
</feature>
<proteinExistence type="predicted"/>
<dbReference type="PROSITE" id="PS50011">
    <property type="entry name" value="PROTEIN_KINASE_DOM"/>
    <property type="match status" value="1"/>
</dbReference>
<dbReference type="GO" id="GO:0004672">
    <property type="term" value="F:protein kinase activity"/>
    <property type="evidence" value="ECO:0007669"/>
    <property type="project" value="InterPro"/>
</dbReference>
<dbReference type="PANTHER" id="PTHR38248:SF2">
    <property type="entry name" value="FUNK1 11"/>
    <property type="match status" value="1"/>
</dbReference>
<organism evidence="3 4">
    <name type="scientific">Agrocybe pediades</name>
    <dbReference type="NCBI Taxonomy" id="84607"/>
    <lineage>
        <taxon>Eukaryota</taxon>
        <taxon>Fungi</taxon>
        <taxon>Dikarya</taxon>
        <taxon>Basidiomycota</taxon>
        <taxon>Agaricomycotina</taxon>
        <taxon>Agaricomycetes</taxon>
        <taxon>Agaricomycetidae</taxon>
        <taxon>Agaricales</taxon>
        <taxon>Agaricineae</taxon>
        <taxon>Strophariaceae</taxon>
        <taxon>Agrocybe</taxon>
    </lineage>
</organism>
<protein>
    <recommendedName>
        <fullName evidence="2">Protein kinase domain-containing protein</fullName>
    </recommendedName>
</protein>
<name>A0A8H4R2C9_9AGAR</name>
<keyword evidence="4" id="KW-1185">Reference proteome</keyword>
<feature type="region of interest" description="Disordered" evidence="1">
    <location>
        <begin position="683"/>
        <end position="731"/>
    </location>
</feature>
<reference evidence="3 4" key="1">
    <citation type="submission" date="2019-12" db="EMBL/GenBank/DDBJ databases">
        <authorList>
            <person name="Floudas D."/>
            <person name="Bentzer J."/>
            <person name="Ahren D."/>
            <person name="Johansson T."/>
            <person name="Persson P."/>
            <person name="Tunlid A."/>
        </authorList>
    </citation>
    <scope>NUCLEOTIDE SEQUENCE [LARGE SCALE GENOMIC DNA]</scope>
    <source>
        <strain evidence="3 4">CBS 102.39</strain>
    </source>
</reference>
<dbReference type="GO" id="GO:0005524">
    <property type="term" value="F:ATP binding"/>
    <property type="evidence" value="ECO:0007669"/>
    <property type="project" value="InterPro"/>
</dbReference>
<dbReference type="PANTHER" id="PTHR38248">
    <property type="entry name" value="FUNK1 6"/>
    <property type="match status" value="1"/>
</dbReference>
<dbReference type="Proteomes" id="UP000521872">
    <property type="component" value="Unassembled WGS sequence"/>
</dbReference>
<comment type="caution">
    <text evidence="3">The sequence shown here is derived from an EMBL/GenBank/DDBJ whole genome shotgun (WGS) entry which is preliminary data.</text>
</comment>
<evidence type="ECO:0000313" key="4">
    <source>
        <dbReference type="Proteomes" id="UP000521872"/>
    </source>
</evidence>
<sequence>MMFLPEFLSTICIMPAIFNTNKQFFPHKDYPPPVPRLFTSNIPPTEQEFVIVREAINNAGKKKEALERRINDANFSKLNRCQRRLQAIDKFIATHEARISPCGVLRLPPELLSIIFDLVANQSPGPFQWDEDASPVKHLLGQAFTLSHVCQSWNAVAVSMPRLWQFIPFVELSKAQWMNERHLQCFREVLMRGKDLPIAVMLRVSIVDDSRARGRSSHPAVKLLVQHSERWDSLDILMPNASDIMPQLAPIKGKLSSLKSLRLSFEENPRGSLHGCSMFQVAPKLQWVTLENVTFDLPLPTHKDLDLKVGGNATVVVGNSPLLSLCSSLIVHLQLRFKYNDSGHIISPICLPNLSSMKIGFQGCPSAWFLENVTTGPSLRQLDLSTKLDEDLTIGADALISRSQAHNLKILSIRQRLAPGNLLPILNYTNNLLRLHVPLPDPRCIIALCQVVPAYLPLVPLLNTCIFTIDKLIPANTILLLRSLAEIRCDYFKELRSQPGLSEDSIFHRLGLVSLEIFCSSKQLQQTTLRTLNGWEDPQVLPADFEKAVERVKQKLERLNERLWLQTKWEKFTKAELREMESDLQQIYRYDGLTVSDLMATDLPKVVKAVKQETDVFDFRDLAALILEKWDPILHPANAARWGTSSCLGVHYGESKEPRSLYILASPSELLANFLMPSALLQPQDTHARSSTSSEPDSSPRAIPDDDNAQVNPLSRSKVSSSQGVDSPDNTRVIQTMVALSRLGALDGPKTQTERTRSSMEDIDIDIQPFLQGVLDLFNEKDSDGNINLEDKCRVKTSTYHAIMAELVAYADTTDEQSRYVHFVKASNMAFEALGSMKMLNSKPAPAFDGENAVMFMVNHPTRMYSEYKGETYSQTPSILLGYKKHVQNIYPQASDSVPLPEFVTEGPSQPLPWSQAHMFVEMESMSETLTTPPPSYTPRVLAERQSIPNDLESESRGPSMTEAAGAKHDTDHASNPRSSKKRKTDSGIDQVVETPFNIIDEVTYEIRKLADSAVEAMYNCYGRNHVLGFFLTGSTLNIWIFDHSGPIQLLGFDFIQDFPYNCSADLTNFWISEDESNRQVKLEGACSDGVPHKYGLKGRSTGVRFGTATISESGRQDEGRRVALKLSWKDTSRKCEREFIDRARKLIGSSSHATEDDTDPRNFLSEILAERKYTEFDTNIIRSVVLLDPDEVGSCYPYMIVMPRYEPICTLVKDSGFPLLNAFLALIYCHAVLWSLGIQHGDISEHNLMVDPTTGHPKFCDFDLSHFQDDTRSSGFSNTGTWAFMAAELLTGSAMKGFTKRHYRHEVESFIAVLVWLLLRYENGQLISNPPLSEWNSTSYEICAAKRKHTFEDIIAGTLAKPDWLSSAIWDGLAYAVYELDKLNHEFGYLLSKSMMAARKIIPMKAEEVERLEYLSGIGYVGEVVKWPLFTVSGSEGPKWAALMNKILS</sequence>
<feature type="compositionally biased region" description="Basic and acidic residues" evidence="1">
    <location>
        <begin position="966"/>
        <end position="975"/>
    </location>
</feature>
<dbReference type="SUPFAM" id="SSF56112">
    <property type="entry name" value="Protein kinase-like (PK-like)"/>
    <property type="match status" value="1"/>
</dbReference>
<feature type="domain" description="Protein kinase" evidence="2">
    <location>
        <begin position="1095"/>
        <end position="1416"/>
    </location>
</feature>
<feature type="region of interest" description="Disordered" evidence="1">
    <location>
        <begin position="949"/>
        <end position="988"/>
    </location>
</feature>
<dbReference type="InterPro" id="IPR011009">
    <property type="entry name" value="Kinase-like_dom_sf"/>
</dbReference>
<evidence type="ECO:0000313" key="3">
    <source>
        <dbReference type="EMBL" id="KAF4621084.1"/>
    </source>
</evidence>
<dbReference type="EMBL" id="JAACJL010000015">
    <property type="protein sequence ID" value="KAF4621084.1"/>
    <property type="molecule type" value="Genomic_DNA"/>
</dbReference>
<gene>
    <name evidence="3" type="ORF">D9613_001177</name>
</gene>
<dbReference type="Gene3D" id="1.20.1280.50">
    <property type="match status" value="1"/>
</dbReference>
<accession>A0A8H4R2C9</accession>
<dbReference type="Gene3D" id="1.10.510.10">
    <property type="entry name" value="Transferase(Phosphotransferase) domain 1"/>
    <property type="match status" value="1"/>
</dbReference>
<dbReference type="InterPro" id="IPR040976">
    <property type="entry name" value="Pkinase_fungal"/>
</dbReference>
<evidence type="ECO:0000256" key="1">
    <source>
        <dbReference type="SAM" id="MobiDB-lite"/>
    </source>
</evidence>
<dbReference type="InterPro" id="IPR000719">
    <property type="entry name" value="Prot_kinase_dom"/>
</dbReference>
<feature type="compositionally biased region" description="Low complexity" evidence="1">
    <location>
        <begin position="690"/>
        <end position="699"/>
    </location>
</feature>
<dbReference type="Pfam" id="PF17667">
    <property type="entry name" value="Pkinase_fungal"/>
    <property type="match status" value="2"/>
</dbReference>